<reference evidence="1" key="1">
    <citation type="submission" date="2021-06" db="EMBL/GenBank/DDBJ databases">
        <authorList>
            <person name="Kallberg Y."/>
            <person name="Tangrot J."/>
            <person name="Rosling A."/>
        </authorList>
    </citation>
    <scope>NUCLEOTIDE SEQUENCE</scope>
    <source>
        <strain evidence="1">UK204</strain>
    </source>
</reference>
<dbReference type="OrthoDB" id="2432429at2759"/>
<name>A0A9N8VA15_9GLOM</name>
<proteinExistence type="predicted"/>
<dbReference type="AlphaFoldDB" id="A0A9N8VA15"/>
<sequence>MKGDEQNQPNPLISTHINTDTWIILLPLINHDSSQNKIARIKRLMKNNIKEELKKRSLYYDEKENQPEVNYFRSCWALKENQEYGKKGGRKYIPEEVMELLKGFFHTGDTYKSERYLAKEMLVALQKKVEIGELEESDIPKLKTIENWIS</sequence>
<dbReference type="Proteomes" id="UP000789570">
    <property type="component" value="Unassembled WGS sequence"/>
</dbReference>
<protein>
    <submittedName>
        <fullName evidence="1">3546_t:CDS:1</fullName>
    </submittedName>
</protein>
<evidence type="ECO:0000313" key="2">
    <source>
        <dbReference type="Proteomes" id="UP000789570"/>
    </source>
</evidence>
<organism evidence="1 2">
    <name type="scientific">Funneliformis caledonium</name>
    <dbReference type="NCBI Taxonomy" id="1117310"/>
    <lineage>
        <taxon>Eukaryota</taxon>
        <taxon>Fungi</taxon>
        <taxon>Fungi incertae sedis</taxon>
        <taxon>Mucoromycota</taxon>
        <taxon>Glomeromycotina</taxon>
        <taxon>Glomeromycetes</taxon>
        <taxon>Glomerales</taxon>
        <taxon>Glomeraceae</taxon>
        <taxon>Funneliformis</taxon>
    </lineage>
</organism>
<comment type="caution">
    <text evidence="1">The sequence shown here is derived from an EMBL/GenBank/DDBJ whole genome shotgun (WGS) entry which is preliminary data.</text>
</comment>
<dbReference type="EMBL" id="CAJVPQ010000070">
    <property type="protein sequence ID" value="CAG8442809.1"/>
    <property type="molecule type" value="Genomic_DNA"/>
</dbReference>
<accession>A0A9N8VA15</accession>
<gene>
    <name evidence="1" type="ORF">FCALED_LOCUS676</name>
</gene>
<keyword evidence="2" id="KW-1185">Reference proteome</keyword>
<evidence type="ECO:0000313" key="1">
    <source>
        <dbReference type="EMBL" id="CAG8442809.1"/>
    </source>
</evidence>